<keyword evidence="3" id="KW-1185">Reference proteome</keyword>
<feature type="transmembrane region" description="Helical" evidence="1">
    <location>
        <begin position="211"/>
        <end position="238"/>
    </location>
</feature>
<evidence type="ECO:0000313" key="3">
    <source>
        <dbReference type="Proteomes" id="UP000192790"/>
    </source>
</evidence>
<dbReference type="EMBL" id="FWXW01000005">
    <property type="protein sequence ID" value="SMC72812.1"/>
    <property type="molecule type" value="Genomic_DNA"/>
</dbReference>
<dbReference type="STRING" id="1122930.SAMN02745168_2234"/>
<feature type="transmembrane region" description="Helical" evidence="1">
    <location>
        <begin position="166"/>
        <end position="199"/>
    </location>
</feature>
<accession>A0A1W2BJD8</accession>
<reference evidence="2 3" key="1">
    <citation type="submission" date="2017-04" db="EMBL/GenBank/DDBJ databases">
        <authorList>
            <person name="Afonso C.L."/>
            <person name="Miller P.J."/>
            <person name="Scott M.A."/>
            <person name="Spackman E."/>
            <person name="Goraichik I."/>
            <person name="Dimitrov K.M."/>
            <person name="Suarez D.L."/>
            <person name="Swayne D.E."/>
        </authorList>
    </citation>
    <scope>NUCLEOTIDE SEQUENCE [LARGE SCALE GENOMIC DNA]</scope>
    <source>
        <strain evidence="2 3">DSM 12816</strain>
    </source>
</reference>
<feature type="transmembrane region" description="Helical" evidence="1">
    <location>
        <begin position="41"/>
        <end position="61"/>
    </location>
</feature>
<keyword evidence="1" id="KW-0472">Membrane</keyword>
<evidence type="ECO:0000256" key="1">
    <source>
        <dbReference type="SAM" id="Phobius"/>
    </source>
</evidence>
<sequence>MGFVGACLIGFCLGFIGLLEGLGRVLWVVVAVEAVWVSVRWVLGVLVCSMAFWCSQVCASFDCFWWSSAVQRCVSCAVFVRVCVWARLGVIWRVSGSIWAVVCGALVLARSCSAMFASVLFRGVLCCYSLLFVGCCCPSYVLRLVALWCFWGRVVLFSVSVSSCRVFGSCCFVCCPAAGCFFVSSVSFLFVVVGLARVVGGVWSVVGVGRAIMSGCGLCVSLTCALLSLVVVVDGGFARLNAASVLGLGRGGGTWCDLLGFFVFSEMLLRCSCLVSFVVSFMAWRASLFSGLLLLGVLLKSFIFWWPWALRLLLGVAFPGCR</sequence>
<gene>
    <name evidence="2" type="ORF">SAMN02745168_2234</name>
</gene>
<feature type="transmembrane region" description="Helical" evidence="1">
    <location>
        <begin position="288"/>
        <end position="308"/>
    </location>
</feature>
<dbReference type="AlphaFoldDB" id="A0A1W2BJD8"/>
<name>A0A1W2BJD8_9FIRM</name>
<protein>
    <submittedName>
        <fullName evidence="2">Uncharacterized protein</fullName>
    </submittedName>
</protein>
<dbReference type="Proteomes" id="UP000192790">
    <property type="component" value="Unassembled WGS sequence"/>
</dbReference>
<proteinExistence type="predicted"/>
<evidence type="ECO:0000313" key="2">
    <source>
        <dbReference type="EMBL" id="SMC72812.1"/>
    </source>
</evidence>
<keyword evidence="1" id="KW-1133">Transmembrane helix</keyword>
<organism evidence="2 3">
    <name type="scientific">Papillibacter cinnamivorans DSM 12816</name>
    <dbReference type="NCBI Taxonomy" id="1122930"/>
    <lineage>
        <taxon>Bacteria</taxon>
        <taxon>Bacillati</taxon>
        <taxon>Bacillota</taxon>
        <taxon>Clostridia</taxon>
        <taxon>Eubacteriales</taxon>
        <taxon>Oscillospiraceae</taxon>
        <taxon>Papillibacter</taxon>
    </lineage>
</organism>
<keyword evidence="1" id="KW-0812">Transmembrane</keyword>
<feature type="transmembrane region" description="Helical" evidence="1">
    <location>
        <begin position="128"/>
        <end position="154"/>
    </location>
</feature>
<feature type="transmembrane region" description="Helical" evidence="1">
    <location>
        <begin position="258"/>
        <end position="281"/>
    </location>
</feature>
<feature type="transmembrane region" description="Helical" evidence="1">
    <location>
        <begin position="98"/>
        <end position="121"/>
    </location>
</feature>